<dbReference type="AlphaFoldDB" id="A0A3N4KIB1"/>
<name>A0A3N4KIB1_9PEZI</name>
<proteinExistence type="predicted"/>
<dbReference type="InterPro" id="IPR019419">
    <property type="entry name" value="AIM19"/>
</dbReference>
<dbReference type="STRING" id="1392247.A0A3N4KIB1"/>
<organism evidence="1 2">
    <name type="scientific">Morchella conica CCBAS932</name>
    <dbReference type="NCBI Taxonomy" id="1392247"/>
    <lineage>
        <taxon>Eukaryota</taxon>
        <taxon>Fungi</taxon>
        <taxon>Dikarya</taxon>
        <taxon>Ascomycota</taxon>
        <taxon>Pezizomycotina</taxon>
        <taxon>Pezizomycetes</taxon>
        <taxon>Pezizales</taxon>
        <taxon>Morchellaceae</taxon>
        <taxon>Morchella</taxon>
    </lineage>
</organism>
<dbReference type="PANTHER" id="PTHR28177">
    <property type="entry name" value="ALTERED INHERITANCE OF MITOCHONDRIA PROTEIN 19, MITOCHONDRIAL"/>
    <property type="match status" value="1"/>
</dbReference>
<dbReference type="InParanoid" id="A0A3N4KIB1"/>
<dbReference type="EMBL" id="ML119144">
    <property type="protein sequence ID" value="RPB10294.1"/>
    <property type="molecule type" value="Genomic_DNA"/>
</dbReference>
<dbReference type="OrthoDB" id="5554402at2759"/>
<dbReference type="GO" id="GO:0005739">
    <property type="term" value="C:mitochondrion"/>
    <property type="evidence" value="ECO:0007669"/>
    <property type="project" value="TreeGrafter"/>
</dbReference>
<keyword evidence="2" id="KW-1185">Reference proteome</keyword>
<dbReference type="Proteomes" id="UP000277580">
    <property type="component" value="Unassembled WGS sequence"/>
</dbReference>
<evidence type="ECO:0000313" key="1">
    <source>
        <dbReference type="EMBL" id="RPB10294.1"/>
    </source>
</evidence>
<reference evidence="1 2" key="1">
    <citation type="journal article" date="2018" name="Nat. Ecol. Evol.">
        <title>Pezizomycetes genomes reveal the molecular basis of ectomycorrhizal truffle lifestyle.</title>
        <authorList>
            <person name="Murat C."/>
            <person name="Payen T."/>
            <person name="Noel B."/>
            <person name="Kuo A."/>
            <person name="Morin E."/>
            <person name="Chen J."/>
            <person name="Kohler A."/>
            <person name="Krizsan K."/>
            <person name="Balestrini R."/>
            <person name="Da Silva C."/>
            <person name="Montanini B."/>
            <person name="Hainaut M."/>
            <person name="Levati E."/>
            <person name="Barry K.W."/>
            <person name="Belfiori B."/>
            <person name="Cichocki N."/>
            <person name="Clum A."/>
            <person name="Dockter R.B."/>
            <person name="Fauchery L."/>
            <person name="Guy J."/>
            <person name="Iotti M."/>
            <person name="Le Tacon F."/>
            <person name="Lindquist E.A."/>
            <person name="Lipzen A."/>
            <person name="Malagnac F."/>
            <person name="Mello A."/>
            <person name="Molinier V."/>
            <person name="Miyauchi S."/>
            <person name="Poulain J."/>
            <person name="Riccioni C."/>
            <person name="Rubini A."/>
            <person name="Sitrit Y."/>
            <person name="Splivallo R."/>
            <person name="Traeger S."/>
            <person name="Wang M."/>
            <person name="Zifcakova L."/>
            <person name="Wipf D."/>
            <person name="Zambonelli A."/>
            <person name="Paolocci F."/>
            <person name="Nowrousian M."/>
            <person name="Ottonello S."/>
            <person name="Baldrian P."/>
            <person name="Spatafora J.W."/>
            <person name="Henrissat B."/>
            <person name="Nagy L.G."/>
            <person name="Aury J.M."/>
            <person name="Wincker P."/>
            <person name="Grigoriev I.V."/>
            <person name="Bonfante P."/>
            <person name="Martin F.M."/>
        </authorList>
    </citation>
    <scope>NUCLEOTIDE SEQUENCE [LARGE SCALE GENOMIC DNA]</scope>
    <source>
        <strain evidence="1 2">CCBAS932</strain>
    </source>
</reference>
<accession>A0A3N4KIB1</accession>
<dbReference type="Pfam" id="PF10315">
    <property type="entry name" value="Aim19"/>
    <property type="match status" value="1"/>
</dbReference>
<gene>
    <name evidence="1" type="ORF">P167DRAFT_491163</name>
</gene>
<dbReference type="PANTHER" id="PTHR28177:SF1">
    <property type="entry name" value="ALTERED INHERITANCE OF MITOCHONDRIA PROTEIN 19, MITOCHONDRIAL"/>
    <property type="match status" value="1"/>
</dbReference>
<protein>
    <submittedName>
        <fullName evidence="1">Uncharacterized protein</fullName>
    </submittedName>
</protein>
<sequence>MSEILHQARSLLNSHGRDYAESPLPAWAFSAAVLSQLPLARKHNAKLFPRPWTLLLFSSTMAIGGWMTYDHAPIDGAGTTAAWSFLYLMVNGVRKSVKQLVRLRNPLPLGVAGFAAVNAITHGNYYFNTSRPKEEKSS</sequence>
<evidence type="ECO:0000313" key="2">
    <source>
        <dbReference type="Proteomes" id="UP000277580"/>
    </source>
</evidence>